<gene>
    <name evidence="1" type="ORF">COX91_02945</name>
</gene>
<dbReference type="InterPro" id="IPR014942">
    <property type="entry name" value="AbiEii"/>
</dbReference>
<dbReference type="EMBL" id="PFPA01000073">
    <property type="protein sequence ID" value="PIZ87912.1"/>
    <property type="molecule type" value="Genomic_DNA"/>
</dbReference>
<name>A0A2M7UVC1_9BACT</name>
<sequence length="209" mass="24282">MISPEGVKQLSTRYQTNPLTIAREYAQHCFLSEFYKSKESDRLLFKGGTALRLIYQSPRYSEDLDFTGINNITYPTIEDALVQTLRNLTAWGFEIELSEAQKTTGGYLSKMDFSFSGFKLQIKIEISFRTRKQKNGGVVSRIKNEYIPYYDIYHLPLGEIITGKISALLTRAKPRDWYDLYFFLHSRMLEPGHKKLLPEILEKLKNSKT</sequence>
<reference evidence="2" key="1">
    <citation type="submission" date="2017-09" db="EMBL/GenBank/DDBJ databases">
        <title>Depth-based differentiation of microbial function through sediment-hosted aquifers and enrichment of novel symbionts in the deep terrestrial subsurface.</title>
        <authorList>
            <person name="Probst A.J."/>
            <person name="Ladd B."/>
            <person name="Jarett J.K."/>
            <person name="Geller-Mcgrath D.E."/>
            <person name="Sieber C.M.K."/>
            <person name="Emerson J.B."/>
            <person name="Anantharaman K."/>
            <person name="Thomas B.C."/>
            <person name="Malmstrom R."/>
            <person name="Stieglmeier M."/>
            <person name="Klingl A."/>
            <person name="Woyke T."/>
            <person name="Ryan C.M."/>
            <person name="Banfield J.F."/>
        </authorList>
    </citation>
    <scope>NUCLEOTIDE SEQUENCE [LARGE SCALE GENOMIC DNA]</scope>
</reference>
<evidence type="ECO:0008006" key="3">
    <source>
        <dbReference type="Google" id="ProtNLM"/>
    </source>
</evidence>
<accession>A0A2M7UVC1</accession>
<dbReference type="Gene3D" id="3.10.450.620">
    <property type="entry name" value="JHP933, nucleotidyltransferase-like core domain"/>
    <property type="match status" value="1"/>
</dbReference>
<dbReference type="AlphaFoldDB" id="A0A2M7UVC1"/>
<evidence type="ECO:0000313" key="1">
    <source>
        <dbReference type="EMBL" id="PIZ87912.1"/>
    </source>
</evidence>
<dbReference type="Pfam" id="PF08843">
    <property type="entry name" value="AbiEii"/>
    <property type="match status" value="1"/>
</dbReference>
<comment type="caution">
    <text evidence="1">The sequence shown here is derived from an EMBL/GenBank/DDBJ whole genome shotgun (WGS) entry which is preliminary data.</text>
</comment>
<evidence type="ECO:0000313" key="2">
    <source>
        <dbReference type="Proteomes" id="UP000230081"/>
    </source>
</evidence>
<protein>
    <recommendedName>
        <fullName evidence="3">Nucleotidyl transferase AbiEii/AbiGii toxin family protein</fullName>
    </recommendedName>
</protein>
<dbReference type="Proteomes" id="UP000230081">
    <property type="component" value="Unassembled WGS sequence"/>
</dbReference>
<proteinExistence type="predicted"/>
<feature type="non-terminal residue" evidence="1">
    <location>
        <position position="209"/>
    </location>
</feature>
<organism evidence="1 2">
    <name type="scientific">Candidatus Nealsonbacteria bacterium CG_4_10_14_0_2_um_filter_39_15</name>
    <dbReference type="NCBI Taxonomy" id="1974681"/>
    <lineage>
        <taxon>Bacteria</taxon>
        <taxon>Candidatus Nealsoniibacteriota</taxon>
    </lineage>
</organism>